<protein>
    <submittedName>
        <fullName evidence="2">GH18229</fullName>
    </submittedName>
</protein>
<keyword evidence="3" id="KW-1185">Reference proteome</keyword>
<gene>
    <name evidence="2" type="primary">Dgri\GH18229</name>
    <name evidence="2" type="ORF">Dgri_GH18229</name>
</gene>
<dbReference type="PANTHER" id="PTHR13475">
    <property type="entry name" value="NEUGRIN"/>
    <property type="match status" value="1"/>
</dbReference>
<feature type="region of interest" description="Disordered" evidence="1">
    <location>
        <begin position="269"/>
        <end position="290"/>
    </location>
</feature>
<evidence type="ECO:0000256" key="1">
    <source>
        <dbReference type="SAM" id="MobiDB-lite"/>
    </source>
</evidence>
<name>B4JFQ5_DROGR</name>
<sequence length="361" mass="42348">MAAHQIIRSLYTAQWCLLARVPRRANPGLGYQLQQLQQPSVEDASEDYADMEADFMSAHRTHQQHEAQQQQQRDRVRQFMIKHKYFRNAKLPNLLLYAEKEQMRLLHERDADEWSVERLAESFPATADIVQKVLRSRWRPQSVERIRNHDASVMRNWTQLRAGKCADVPPELMQHLQKFAQRQRGDLQQLRPEQWPTRPELPVPQRNEFRALLGKEGNKQLESGNSTQRLTARFMPPAAGEEETYLLDKVVDKRKMRLQELKALQVLPKQKEQQLERPLPNPNGTGPLPSFVEKFERTEIVVSVADQRKYEMSKVKDRIVIPRKLYQQGATYRVDDAYYDDDGELLYRVPGMTGGQRFHKD</sequence>
<dbReference type="PhylomeDB" id="B4JFQ5"/>
<dbReference type="InterPro" id="IPR010487">
    <property type="entry name" value="NGRN/Rrg9"/>
</dbReference>
<dbReference type="KEGG" id="dgr:6564257"/>
<dbReference type="Proteomes" id="UP000001070">
    <property type="component" value="Unassembled WGS sequence"/>
</dbReference>
<accession>B4JFQ5</accession>
<organism evidence="3">
    <name type="scientific">Drosophila grimshawi</name>
    <name type="common">Hawaiian fruit fly</name>
    <name type="synonym">Idiomyia grimshawi</name>
    <dbReference type="NCBI Taxonomy" id="7222"/>
    <lineage>
        <taxon>Eukaryota</taxon>
        <taxon>Metazoa</taxon>
        <taxon>Ecdysozoa</taxon>
        <taxon>Arthropoda</taxon>
        <taxon>Hexapoda</taxon>
        <taxon>Insecta</taxon>
        <taxon>Pterygota</taxon>
        <taxon>Neoptera</taxon>
        <taxon>Endopterygota</taxon>
        <taxon>Diptera</taxon>
        <taxon>Brachycera</taxon>
        <taxon>Muscomorpha</taxon>
        <taxon>Ephydroidea</taxon>
        <taxon>Drosophilidae</taxon>
        <taxon>Drosophila</taxon>
        <taxon>Hawaiian Drosophila</taxon>
    </lineage>
</organism>
<reference evidence="2 3" key="1">
    <citation type="journal article" date="2007" name="Nature">
        <title>Evolution of genes and genomes on the Drosophila phylogeny.</title>
        <authorList>
            <consortium name="Drosophila 12 Genomes Consortium"/>
            <person name="Clark A.G."/>
            <person name="Eisen M.B."/>
            <person name="Smith D.R."/>
            <person name="Bergman C.M."/>
            <person name="Oliver B."/>
            <person name="Markow T.A."/>
            <person name="Kaufman T.C."/>
            <person name="Kellis M."/>
            <person name="Gelbart W."/>
            <person name="Iyer V.N."/>
            <person name="Pollard D.A."/>
            <person name="Sackton T.B."/>
            <person name="Larracuente A.M."/>
            <person name="Singh N.D."/>
            <person name="Abad J.P."/>
            <person name="Abt D.N."/>
            <person name="Adryan B."/>
            <person name="Aguade M."/>
            <person name="Akashi H."/>
            <person name="Anderson W.W."/>
            <person name="Aquadro C.F."/>
            <person name="Ardell D.H."/>
            <person name="Arguello R."/>
            <person name="Artieri C.G."/>
            <person name="Barbash D.A."/>
            <person name="Barker D."/>
            <person name="Barsanti P."/>
            <person name="Batterham P."/>
            <person name="Batzoglou S."/>
            <person name="Begun D."/>
            <person name="Bhutkar A."/>
            <person name="Blanco E."/>
            <person name="Bosak S.A."/>
            <person name="Bradley R.K."/>
            <person name="Brand A.D."/>
            <person name="Brent M.R."/>
            <person name="Brooks A.N."/>
            <person name="Brown R.H."/>
            <person name="Butlin R.K."/>
            <person name="Caggese C."/>
            <person name="Calvi B.R."/>
            <person name="Bernardo de Carvalho A."/>
            <person name="Caspi A."/>
            <person name="Castrezana S."/>
            <person name="Celniker S.E."/>
            <person name="Chang J.L."/>
            <person name="Chapple C."/>
            <person name="Chatterji S."/>
            <person name="Chinwalla A."/>
            <person name="Civetta A."/>
            <person name="Clifton S.W."/>
            <person name="Comeron J.M."/>
            <person name="Costello J.C."/>
            <person name="Coyne J.A."/>
            <person name="Daub J."/>
            <person name="David R.G."/>
            <person name="Delcher A.L."/>
            <person name="Delehaunty K."/>
            <person name="Do C.B."/>
            <person name="Ebling H."/>
            <person name="Edwards K."/>
            <person name="Eickbush T."/>
            <person name="Evans J.D."/>
            <person name="Filipski A."/>
            <person name="Findeiss S."/>
            <person name="Freyhult E."/>
            <person name="Fulton L."/>
            <person name="Fulton R."/>
            <person name="Garcia A.C."/>
            <person name="Gardiner A."/>
            <person name="Garfield D.A."/>
            <person name="Garvin B.E."/>
            <person name="Gibson G."/>
            <person name="Gilbert D."/>
            <person name="Gnerre S."/>
            <person name="Godfrey J."/>
            <person name="Good R."/>
            <person name="Gotea V."/>
            <person name="Gravely B."/>
            <person name="Greenberg A.J."/>
            <person name="Griffiths-Jones S."/>
            <person name="Gross S."/>
            <person name="Guigo R."/>
            <person name="Gustafson E.A."/>
            <person name="Haerty W."/>
            <person name="Hahn M.W."/>
            <person name="Halligan D.L."/>
            <person name="Halpern A.L."/>
            <person name="Halter G.M."/>
            <person name="Han M.V."/>
            <person name="Heger A."/>
            <person name="Hillier L."/>
            <person name="Hinrichs A.S."/>
            <person name="Holmes I."/>
            <person name="Hoskins R.A."/>
            <person name="Hubisz M.J."/>
            <person name="Hultmark D."/>
            <person name="Huntley M.A."/>
            <person name="Jaffe D.B."/>
            <person name="Jagadeeshan S."/>
            <person name="Jeck W.R."/>
            <person name="Johnson J."/>
            <person name="Jones C.D."/>
            <person name="Jordan W.C."/>
            <person name="Karpen G.H."/>
            <person name="Kataoka E."/>
            <person name="Keightley P.D."/>
            <person name="Kheradpour P."/>
            <person name="Kirkness E.F."/>
            <person name="Koerich L.B."/>
            <person name="Kristiansen K."/>
            <person name="Kudrna D."/>
            <person name="Kulathinal R.J."/>
            <person name="Kumar S."/>
            <person name="Kwok R."/>
            <person name="Lander E."/>
            <person name="Langley C.H."/>
            <person name="Lapoint R."/>
            <person name="Lazzaro B.P."/>
            <person name="Lee S.J."/>
            <person name="Levesque L."/>
            <person name="Li R."/>
            <person name="Lin C.F."/>
            <person name="Lin M.F."/>
            <person name="Lindblad-Toh K."/>
            <person name="Llopart A."/>
            <person name="Long M."/>
            <person name="Low L."/>
            <person name="Lozovsky E."/>
            <person name="Lu J."/>
            <person name="Luo M."/>
            <person name="Machado C.A."/>
            <person name="Makalowski W."/>
            <person name="Marzo M."/>
            <person name="Matsuda M."/>
            <person name="Matzkin L."/>
            <person name="McAllister B."/>
            <person name="McBride C.S."/>
            <person name="McKernan B."/>
            <person name="McKernan K."/>
            <person name="Mendez-Lago M."/>
            <person name="Minx P."/>
            <person name="Mollenhauer M.U."/>
            <person name="Montooth K."/>
            <person name="Mount S.M."/>
            <person name="Mu X."/>
            <person name="Myers E."/>
            <person name="Negre B."/>
            <person name="Newfeld S."/>
            <person name="Nielsen R."/>
            <person name="Noor M.A."/>
            <person name="O'Grady P."/>
            <person name="Pachter L."/>
            <person name="Papaceit M."/>
            <person name="Parisi M.J."/>
            <person name="Parisi M."/>
            <person name="Parts L."/>
            <person name="Pedersen J.S."/>
            <person name="Pesole G."/>
            <person name="Phillippy A.M."/>
            <person name="Ponting C.P."/>
            <person name="Pop M."/>
            <person name="Porcelli D."/>
            <person name="Powell J.R."/>
            <person name="Prohaska S."/>
            <person name="Pruitt K."/>
            <person name="Puig M."/>
            <person name="Quesneville H."/>
            <person name="Ram K.R."/>
            <person name="Rand D."/>
            <person name="Rasmussen M.D."/>
            <person name="Reed L.K."/>
            <person name="Reenan R."/>
            <person name="Reily A."/>
            <person name="Remington K.A."/>
            <person name="Rieger T.T."/>
            <person name="Ritchie M.G."/>
            <person name="Robin C."/>
            <person name="Rogers Y.H."/>
            <person name="Rohde C."/>
            <person name="Rozas J."/>
            <person name="Rubenfield M.J."/>
            <person name="Ruiz A."/>
            <person name="Russo S."/>
            <person name="Salzberg S.L."/>
            <person name="Sanchez-Gracia A."/>
            <person name="Saranga D.J."/>
            <person name="Sato H."/>
            <person name="Schaeffer S.W."/>
            <person name="Schatz M.C."/>
            <person name="Schlenke T."/>
            <person name="Schwartz R."/>
            <person name="Segarra C."/>
            <person name="Singh R.S."/>
            <person name="Sirot L."/>
            <person name="Sirota M."/>
            <person name="Sisneros N.B."/>
            <person name="Smith C.D."/>
            <person name="Smith T.F."/>
            <person name="Spieth J."/>
            <person name="Stage D.E."/>
            <person name="Stark A."/>
            <person name="Stephan W."/>
            <person name="Strausberg R.L."/>
            <person name="Strempel S."/>
            <person name="Sturgill D."/>
            <person name="Sutton G."/>
            <person name="Sutton G.G."/>
            <person name="Tao W."/>
            <person name="Teichmann S."/>
            <person name="Tobari Y.N."/>
            <person name="Tomimura Y."/>
            <person name="Tsolas J.M."/>
            <person name="Valente V.L."/>
            <person name="Venter E."/>
            <person name="Venter J.C."/>
            <person name="Vicario S."/>
            <person name="Vieira F.G."/>
            <person name="Vilella A.J."/>
            <person name="Villasante A."/>
            <person name="Walenz B."/>
            <person name="Wang J."/>
            <person name="Wasserman M."/>
            <person name="Watts T."/>
            <person name="Wilson D."/>
            <person name="Wilson R.K."/>
            <person name="Wing R.A."/>
            <person name="Wolfner M.F."/>
            <person name="Wong A."/>
            <person name="Wong G.K."/>
            <person name="Wu C.I."/>
            <person name="Wu G."/>
            <person name="Yamamoto D."/>
            <person name="Yang H.P."/>
            <person name="Yang S.P."/>
            <person name="Yorke J.A."/>
            <person name="Yoshida K."/>
            <person name="Zdobnov E."/>
            <person name="Zhang P."/>
            <person name="Zhang Y."/>
            <person name="Zimin A.V."/>
            <person name="Baldwin J."/>
            <person name="Abdouelleil A."/>
            <person name="Abdulkadir J."/>
            <person name="Abebe A."/>
            <person name="Abera B."/>
            <person name="Abreu J."/>
            <person name="Acer S.C."/>
            <person name="Aftuck L."/>
            <person name="Alexander A."/>
            <person name="An P."/>
            <person name="Anderson E."/>
            <person name="Anderson S."/>
            <person name="Arachi H."/>
            <person name="Azer M."/>
            <person name="Bachantsang P."/>
            <person name="Barry A."/>
            <person name="Bayul T."/>
            <person name="Berlin A."/>
            <person name="Bessette D."/>
            <person name="Bloom T."/>
            <person name="Blye J."/>
            <person name="Boguslavskiy L."/>
            <person name="Bonnet C."/>
            <person name="Boukhgalter B."/>
            <person name="Bourzgui I."/>
            <person name="Brown A."/>
            <person name="Cahill P."/>
            <person name="Channer S."/>
            <person name="Cheshatsang Y."/>
            <person name="Chuda L."/>
            <person name="Citroen M."/>
            <person name="Collymore A."/>
            <person name="Cooke P."/>
            <person name="Costello M."/>
            <person name="D'Aco K."/>
            <person name="Daza R."/>
            <person name="De Haan G."/>
            <person name="DeGray S."/>
            <person name="DeMaso C."/>
            <person name="Dhargay N."/>
            <person name="Dooley K."/>
            <person name="Dooley E."/>
            <person name="Doricent M."/>
            <person name="Dorje P."/>
            <person name="Dorjee K."/>
            <person name="Dupes A."/>
            <person name="Elong R."/>
            <person name="Falk J."/>
            <person name="Farina A."/>
            <person name="Faro S."/>
            <person name="Ferguson D."/>
            <person name="Fisher S."/>
            <person name="Foley C.D."/>
            <person name="Franke A."/>
            <person name="Friedrich D."/>
            <person name="Gadbois L."/>
            <person name="Gearin G."/>
            <person name="Gearin C.R."/>
            <person name="Giannoukos G."/>
            <person name="Goode T."/>
            <person name="Graham J."/>
            <person name="Grandbois E."/>
            <person name="Grewal S."/>
            <person name="Gyaltsen K."/>
            <person name="Hafez N."/>
            <person name="Hagos B."/>
            <person name="Hall J."/>
            <person name="Henson C."/>
            <person name="Hollinger A."/>
            <person name="Honan T."/>
            <person name="Huard M.D."/>
            <person name="Hughes L."/>
            <person name="Hurhula B."/>
            <person name="Husby M.E."/>
            <person name="Kamat A."/>
            <person name="Kanga B."/>
            <person name="Kashin S."/>
            <person name="Khazanovich D."/>
            <person name="Kisner P."/>
            <person name="Lance K."/>
            <person name="Lara M."/>
            <person name="Lee W."/>
            <person name="Lennon N."/>
            <person name="Letendre F."/>
            <person name="LeVine R."/>
            <person name="Lipovsky A."/>
            <person name="Liu X."/>
            <person name="Liu J."/>
            <person name="Liu S."/>
            <person name="Lokyitsang T."/>
            <person name="Lokyitsang Y."/>
            <person name="Lubonja R."/>
            <person name="Lui A."/>
            <person name="MacDonald P."/>
            <person name="Magnisalis V."/>
            <person name="Maru K."/>
            <person name="Matthews C."/>
            <person name="McCusker W."/>
            <person name="McDonough S."/>
            <person name="Mehta T."/>
            <person name="Meldrim J."/>
            <person name="Meneus L."/>
            <person name="Mihai O."/>
            <person name="Mihalev A."/>
            <person name="Mihova T."/>
            <person name="Mittelman R."/>
            <person name="Mlenga V."/>
            <person name="Montmayeur A."/>
            <person name="Mulrain L."/>
            <person name="Navidi A."/>
            <person name="Naylor J."/>
            <person name="Negash T."/>
            <person name="Nguyen T."/>
            <person name="Nguyen N."/>
            <person name="Nicol R."/>
            <person name="Norbu C."/>
            <person name="Norbu N."/>
            <person name="Novod N."/>
            <person name="O'Neill B."/>
            <person name="Osman S."/>
            <person name="Markiewicz E."/>
            <person name="Oyono O.L."/>
            <person name="Patti C."/>
            <person name="Phunkhang P."/>
            <person name="Pierre F."/>
            <person name="Priest M."/>
            <person name="Raghuraman S."/>
            <person name="Rege F."/>
            <person name="Reyes R."/>
            <person name="Rise C."/>
            <person name="Rogov P."/>
            <person name="Ross K."/>
            <person name="Ryan E."/>
            <person name="Settipalli S."/>
            <person name="Shea T."/>
            <person name="Sherpa N."/>
            <person name="Shi L."/>
            <person name="Shih D."/>
            <person name="Sparrow T."/>
            <person name="Spaulding J."/>
            <person name="Stalker J."/>
            <person name="Stange-Thomann N."/>
            <person name="Stavropoulos S."/>
            <person name="Stone C."/>
            <person name="Strader C."/>
            <person name="Tesfaye S."/>
            <person name="Thomson T."/>
            <person name="Thoulutsang Y."/>
            <person name="Thoulutsang D."/>
            <person name="Topham K."/>
            <person name="Topping I."/>
            <person name="Tsamla T."/>
            <person name="Vassiliev H."/>
            <person name="Vo A."/>
            <person name="Wangchuk T."/>
            <person name="Wangdi T."/>
            <person name="Weiand M."/>
            <person name="Wilkinson J."/>
            <person name="Wilson A."/>
            <person name="Yadav S."/>
            <person name="Young G."/>
            <person name="Yu Q."/>
            <person name="Zembek L."/>
            <person name="Zhong D."/>
            <person name="Zimmer A."/>
            <person name="Zwirko Z."/>
            <person name="Jaffe D.B."/>
            <person name="Alvarez P."/>
            <person name="Brockman W."/>
            <person name="Butler J."/>
            <person name="Chin C."/>
            <person name="Gnerre S."/>
            <person name="Grabherr M."/>
            <person name="Kleber M."/>
            <person name="Mauceli E."/>
            <person name="MacCallum I."/>
        </authorList>
    </citation>
    <scope>NUCLEOTIDE SEQUENCE [LARGE SCALE GENOMIC DNA]</scope>
    <source>
        <strain evidence="3">Tucson 15287-2541.00</strain>
    </source>
</reference>
<proteinExistence type="predicted"/>
<evidence type="ECO:0000313" key="3">
    <source>
        <dbReference type="Proteomes" id="UP000001070"/>
    </source>
</evidence>
<dbReference type="GO" id="GO:0005634">
    <property type="term" value="C:nucleus"/>
    <property type="evidence" value="ECO:0007669"/>
    <property type="project" value="TreeGrafter"/>
</dbReference>
<evidence type="ECO:0000313" key="2">
    <source>
        <dbReference type="EMBL" id="EDV93536.1"/>
    </source>
</evidence>
<dbReference type="InParanoid" id="B4JFQ5"/>
<dbReference type="FunCoup" id="B4JFQ5">
    <property type="interactions" value="523"/>
</dbReference>
<dbReference type="EMBL" id="CH916369">
    <property type="protein sequence ID" value="EDV93536.1"/>
    <property type="molecule type" value="Genomic_DNA"/>
</dbReference>
<dbReference type="OMA" id="FMDVQKT"/>
<dbReference type="HOGENOM" id="CLU_750557_0_0_1"/>
<dbReference type="Pfam" id="PF06413">
    <property type="entry name" value="Neugrin"/>
    <property type="match status" value="1"/>
</dbReference>
<dbReference type="eggNOG" id="ENOG502S1S4">
    <property type="taxonomic scope" value="Eukaryota"/>
</dbReference>
<dbReference type="PANTHER" id="PTHR13475:SF3">
    <property type="entry name" value="NEUGRIN"/>
    <property type="match status" value="1"/>
</dbReference>
<dbReference type="OrthoDB" id="6415470at2759"/>
<dbReference type="AlphaFoldDB" id="B4JFQ5"/>